<dbReference type="OrthoDB" id="16535at2759"/>
<sequence length="343" mass="38990">MNTRVLTKFIDLRYSMADTRHVLFKRAISNHYQSKYTQKLHQKAEESGRSVSQLLEQAKANETERRKAEAEELKASTSAFQKSDLAGSHAVSPDTLKKAKAPQLNERKDAPPFRPLSSILNLPRILSTAHTREQISGLWTTYHAARSNGTGRGYVCASVPLSMFHKMENTGRYYPSFVVPLPRIQPKDTSETTSTEENIAHEFFYLQWDFHASPRLPSASNNPFEKPVQIPPNPPSATVLFTPLQEYKLRGAFATPYLVLTLYTELAATHGLVLLRGEITPSTNGYGHMLSQEDAQLLTTSLQKFYLWEEGKEQLSEGRRLLRAFNQTPEEFKWQDLLEFSKL</sequence>
<evidence type="ECO:0000256" key="2">
    <source>
        <dbReference type="ARBA" id="ARBA00009116"/>
    </source>
</evidence>
<evidence type="ECO:0000256" key="3">
    <source>
        <dbReference type="ARBA" id="ARBA00022946"/>
    </source>
</evidence>
<dbReference type="Pfam" id="PF06644">
    <property type="entry name" value="ATP11"/>
    <property type="match status" value="1"/>
</dbReference>
<organism evidence="6 7">
    <name type="scientific">Galerina marginata (strain CBS 339.88)</name>
    <dbReference type="NCBI Taxonomy" id="685588"/>
    <lineage>
        <taxon>Eukaryota</taxon>
        <taxon>Fungi</taxon>
        <taxon>Dikarya</taxon>
        <taxon>Basidiomycota</taxon>
        <taxon>Agaricomycotina</taxon>
        <taxon>Agaricomycetes</taxon>
        <taxon>Agaricomycetidae</taxon>
        <taxon>Agaricales</taxon>
        <taxon>Agaricineae</taxon>
        <taxon>Strophariaceae</taxon>
        <taxon>Galerina</taxon>
    </lineage>
</organism>
<name>A0A067U1Q1_GALM3</name>
<dbReference type="EMBL" id="KL142367">
    <property type="protein sequence ID" value="KDR85283.1"/>
    <property type="molecule type" value="Genomic_DNA"/>
</dbReference>
<dbReference type="InterPro" id="IPR010591">
    <property type="entry name" value="ATP11"/>
</dbReference>
<evidence type="ECO:0000256" key="4">
    <source>
        <dbReference type="ARBA" id="ARBA00023128"/>
    </source>
</evidence>
<feature type="region of interest" description="Disordered" evidence="5">
    <location>
        <begin position="84"/>
        <end position="112"/>
    </location>
</feature>
<dbReference type="GO" id="GO:0033615">
    <property type="term" value="P:mitochondrial proton-transporting ATP synthase complex assembly"/>
    <property type="evidence" value="ECO:0007669"/>
    <property type="project" value="TreeGrafter"/>
</dbReference>
<protein>
    <recommendedName>
        <fullName evidence="8">ATP11-domain-containing protein</fullName>
    </recommendedName>
</protein>
<dbReference type="PANTHER" id="PTHR13126:SF0">
    <property type="entry name" value="ATP SYNTHASE MITOCHONDRIAL F1 COMPLEX ASSEMBLY FACTOR 1"/>
    <property type="match status" value="1"/>
</dbReference>
<dbReference type="GO" id="GO:0005739">
    <property type="term" value="C:mitochondrion"/>
    <property type="evidence" value="ECO:0007669"/>
    <property type="project" value="UniProtKB-SubCell"/>
</dbReference>
<dbReference type="AlphaFoldDB" id="A0A067U1Q1"/>
<gene>
    <name evidence="6" type="ORF">GALMADRAFT_234057</name>
</gene>
<dbReference type="Proteomes" id="UP000027222">
    <property type="component" value="Unassembled WGS sequence"/>
</dbReference>
<comment type="similarity">
    <text evidence="2">Belongs to the ATP11 family.</text>
</comment>
<dbReference type="STRING" id="685588.A0A067U1Q1"/>
<comment type="subcellular location">
    <subcellularLocation>
        <location evidence="1">Mitochondrion</location>
    </subcellularLocation>
</comment>
<keyword evidence="3" id="KW-0809">Transit peptide</keyword>
<accession>A0A067U1Q1</accession>
<dbReference type="HOGENOM" id="CLU_054226_0_0_1"/>
<keyword evidence="7" id="KW-1185">Reference proteome</keyword>
<proteinExistence type="inferred from homology"/>
<evidence type="ECO:0008006" key="8">
    <source>
        <dbReference type="Google" id="ProtNLM"/>
    </source>
</evidence>
<reference evidence="7" key="1">
    <citation type="journal article" date="2014" name="Proc. Natl. Acad. Sci. U.S.A.">
        <title>Extensive sampling of basidiomycete genomes demonstrates inadequacy of the white-rot/brown-rot paradigm for wood decay fungi.</title>
        <authorList>
            <person name="Riley R."/>
            <person name="Salamov A.A."/>
            <person name="Brown D.W."/>
            <person name="Nagy L.G."/>
            <person name="Floudas D."/>
            <person name="Held B.W."/>
            <person name="Levasseur A."/>
            <person name="Lombard V."/>
            <person name="Morin E."/>
            <person name="Otillar R."/>
            <person name="Lindquist E.A."/>
            <person name="Sun H."/>
            <person name="LaButti K.M."/>
            <person name="Schmutz J."/>
            <person name="Jabbour D."/>
            <person name="Luo H."/>
            <person name="Baker S.E."/>
            <person name="Pisabarro A.G."/>
            <person name="Walton J.D."/>
            <person name="Blanchette R.A."/>
            <person name="Henrissat B."/>
            <person name="Martin F."/>
            <person name="Cullen D."/>
            <person name="Hibbett D.S."/>
            <person name="Grigoriev I.V."/>
        </authorList>
    </citation>
    <scope>NUCLEOTIDE SEQUENCE [LARGE SCALE GENOMIC DNA]</scope>
    <source>
        <strain evidence="7">CBS 339.88</strain>
    </source>
</reference>
<evidence type="ECO:0000256" key="1">
    <source>
        <dbReference type="ARBA" id="ARBA00004173"/>
    </source>
</evidence>
<evidence type="ECO:0000313" key="7">
    <source>
        <dbReference type="Proteomes" id="UP000027222"/>
    </source>
</evidence>
<dbReference type="PANTHER" id="PTHR13126">
    <property type="entry name" value="CHAPERONE ATP11"/>
    <property type="match status" value="1"/>
</dbReference>
<evidence type="ECO:0000313" key="6">
    <source>
        <dbReference type="EMBL" id="KDR85283.1"/>
    </source>
</evidence>
<evidence type="ECO:0000256" key="5">
    <source>
        <dbReference type="SAM" id="MobiDB-lite"/>
    </source>
</evidence>
<keyword evidence="4" id="KW-0496">Mitochondrion</keyword>